<accession>A0AB73LN20</accession>
<evidence type="ECO:0000313" key="1">
    <source>
        <dbReference type="EMBL" id="ONF93293.1"/>
    </source>
</evidence>
<organism evidence="1 2">
    <name type="scientific">Leptospira santarosai</name>
    <dbReference type="NCBI Taxonomy" id="28183"/>
    <lineage>
        <taxon>Bacteria</taxon>
        <taxon>Pseudomonadati</taxon>
        <taxon>Spirochaetota</taxon>
        <taxon>Spirochaetia</taxon>
        <taxon>Leptospirales</taxon>
        <taxon>Leptospiraceae</taxon>
        <taxon>Leptospira</taxon>
    </lineage>
</organism>
<dbReference type="EMBL" id="MTSU01000006">
    <property type="protein sequence ID" value="ONF93293.1"/>
    <property type="molecule type" value="Genomic_DNA"/>
</dbReference>
<sequence length="64" mass="7505">MTFSECGNFRKILRIKTICFKSKSFDTQLTRRNVSFAVFINSENLIQGRNRIVFVSIFFPPINL</sequence>
<proteinExistence type="predicted"/>
<dbReference type="AlphaFoldDB" id="A0AB73LN20"/>
<comment type="caution">
    <text evidence="1">The sequence shown here is derived from an EMBL/GenBank/DDBJ whole genome shotgun (WGS) entry which is preliminary data.</text>
</comment>
<reference evidence="1 2" key="1">
    <citation type="submission" date="2017-01" db="EMBL/GenBank/DDBJ databases">
        <title>Comparative genomic analysis of Brazilian Leptospira santarosai.</title>
        <authorList>
            <person name="Moreno L.Z."/>
            <person name="Miraglia F."/>
            <person name="Kremer F.S."/>
            <person name="Eslabao M.R."/>
            <person name="Lilenbaum W."/>
            <person name="Dellagostin O.A."/>
            <person name="Moreno A.M."/>
        </authorList>
    </citation>
    <scope>NUCLEOTIDE SEQUENCE [LARGE SCALE GENOMIC DNA]</scope>
    <source>
        <strain evidence="1 2">M52/8-19</strain>
    </source>
</reference>
<evidence type="ECO:0000313" key="2">
    <source>
        <dbReference type="Proteomes" id="UP000189337"/>
    </source>
</evidence>
<protein>
    <recommendedName>
        <fullName evidence="3">Lipoprotein</fullName>
    </recommendedName>
</protein>
<dbReference type="Proteomes" id="UP000189337">
    <property type="component" value="Unassembled WGS sequence"/>
</dbReference>
<gene>
    <name evidence="1" type="ORF">BWD14_09115</name>
</gene>
<evidence type="ECO:0008006" key="3">
    <source>
        <dbReference type="Google" id="ProtNLM"/>
    </source>
</evidence>
<name>A0AB73LN20_9LEPT</name>